<evidence type="ECO:0000256" key="3">
    <source>
        <dbReference type="ARBA" id="ARBA00022741"/>
    </source>
</evidence>
<keyword evidence="2" id="KW-0545">Nucleotide biosynthesis</keyword>
<evidence type="ECO:0000313" key="7">
    <source>
        <dbReference type="EMBL" id="OGY64976.1"/>
    </source>
</evidence>
<keyword evidence="4 5" id="KW-0418">Kinase</keyword>
<dbReference type="Proteomes" id="UP000178517">
    <property type="component" value="Unassembled WGS sequence"/>
</dbReference>
<dbReference type="InterPro" id="IPR027417">
    <property type="entry name" value="P-loop_NTPase"/>
</dbReference>
<dbReference type="CDD" id="cd01428">
    <property type="entry name" value="ADK"/>
    <property type="match status" value="1"/>
</dbReference>
<sequence length="231" mass="25988">MKAVILYGPPGGGKGTQANLLSRLSGFVHFDTGQYIEELLLDPISEKDSILEREKKLFDEGKLCTPSWVLDIVKKKVAVFHKAGLSVVFSGSPRTLYEAFGDDATEGLIPFLGRLYKQEGIFIFVLKVRPETTLARNSSRFVCSLCGQPILYSGIELSQCPFCGSVLRKRSLDKPEIIKERLIEYANRTEPIFTKLKEGNYDIYEINGEPMPQVVFNEIRAYLDIVAKENK</sequence>
<keyword evidence="1 5" id="KW-0808">Transferase</keyword>
<evidence type="ECO:0000256" key="4">
    <source>
        <dbReference type="ARBA" id="ARBA00022777"/>
    </source>
</evidence>
<comment type="caution">
    <text evidence="7">The sequence shown here is derived from an EMBL/GenBank/DDBJ whole genome shotgun (WGS) entry which is preliminary data.</text>
</comment>
<reference evidence="7 8" key="1">
    <citation type="journal article" date="2016" name="Nat. Commun.">
        <title>Thousands of microbial genomes shed light on interconnected biogeochemical processes in an aquifer system.</title>
        <authorList>
            <person name="Anantharaman K."/>
            <person name="Brown C.T."/>
            <person name="Hug L.A."/>
            <person name="Sharon I."/>
            <person name="Castelle C.J."/>
            <person name="Probst A.J."/>
            <person name="Thomas B.C."/>
            <person name="Singh A."/>
            <person name="Wilkins M.J."/>
            <person name="Karaoz U."/>
            <person name="Brodie E.L."/>
            <person name="Williams K.H."/>
            <person name="Hubbard S.S."/>
            <person name="Banfield J.F."/>
        </authorList>
    </citation>
    <scope>NUCLEOTIDE SEQUENCE [LARGE SCALE GENOMIC DNA]</scope>
</reference>
<dbReference type="GO" id="GO:0004017">
    <property type="term" value="F:AMP kinase activity"/>
    <property type="evidence" value="ECO:0007669"/>
    <property type="project" value="UniProtKB-EC"/>
</dbReference>
<dbReference type="PRINTS" id="PR00094">
    <property type="entry name" value="ADENYLTKNASE"/>
</dbReference>
<evidence type="ECO:0000256" key="2">
    <source>
        <dbReference type="ARBA" id="ARBA00022727"/>
    </source>
</evidence>
<dbReference type="Gene3D" id="3.40.50.300">
    <property type="entry name" value="P-loop containing nucleotide triphosphate hydrolases"/>
    <property type="match status" value="1"/>
</dbReference>
<protein>
    <recommendedName>
        <fullName evidence="6">Adenylate kinase</fullName>
        <ecNumber evidence="6">2.7.4.3</ecNumber>
    </recommendedName>
</protein>
<comment type="catalytic activity">
    <reaction evidence="6">
        <text>AMP + ATP = 2 ADP</text>
        <dbReference type="Rhea" id="RHEA:12973"/>
        <dbReference type="ChEBI" id="CHEBI:30616"/>
        <dbReference type="ChEBI" id="CHEBI:456215"/>
        <dbReference type="ChEBI" id="CHEBI:456216"/>
        <dbReference type="EC" id="2.7.4.3"/>
    </reaction>
</comment>
<keyword evidence="3 6" id="KW-0547">Nucleotide-binding</keyword>
<name>A0A1G1ZLH1_9BACT</name>
<comment type="similarity">
    <text evidence="5">Belongs to the adenylate kinase family.</text>
</comment>
<keyword evidence="6" id="KW-0067">ATP-binding</keyword>
<evidence type="ECO:0000256" key="1">
    <source>
        <dbReference type="ARBA" id="ARBA00022679"/>
    </source>
</evidence>
<dbReference type="AlphaFoldDB" id="A0A1G1ZLH1"/>
<evidence type="ECO:0000313" key="8">
    <source>
        <dbReference type="Proteomes" id="UP000178517"/>
    </source>
</evidence>
<dbReference type="InterPro" id="IPR000850">
    <property type="entry name" value="Adenylat/UMP-CMP_kin"/>
</dbReference>
<gene>
    <name evidence="7" type="ORF">A3A04_01230</name>
</gene>
<organism evidence="7 8">
    <name type="scientific">Candidatus Harrisonbacteria bacterium RIFCSPLOWO2_01_FULL_40_28</name>
    <dbReference type="NCBI Taxonomy" id="1798406"/>
    <lineage>
        <taxon>Bacteria</taxon>
        <taxon>Candidatus Harrisoniibacteriota</taxon>
    </lineage>
</organism>
<evidence type="ECO:0000256" key="5">
    <source>
        <dbReference type="RuleBase" id="RU003330"/>
    </source>
</evidence>
<dbReference type="SUPFAM" id="SSF52540">
    <property type="entry name" value="P-loop containing nucleoside triphosphate hydrolases"/>
    <property type="match status" value="1"/>
</dbReference>
<dbReference type="PANTHER" id="PTHR23359">
    <property type="entry name" value="NUCLEOTIDE KINASE"/>
    <property type="match status" value="1"/>
</dbReference>
<proteinExistence type="inferred from homology"/>
<dbReference type="EMBL" id="MHJI01000027">
    <property type="protein sequence ID" value="OGY64976.1"/>
    <property type="molecule type" value="Genomic_DNA"/>
</dbReference>
<dbReference type="GO" id="GO:0005524">
    <property type="term" value="F:ATP binding"/>
    <property type="evidence" value="ECO:0007669"/>
    <property type="project" value="UniProtKB-KW"/>
</dbReference>
<comment type="subunit">
    <text evidence="6">Monomer.</text>
</comment>
<accession>A0A1G1ZLH1</accession>
<evidence type="ECO:0000256" key="6">
    <source>
        <dbReference type="RuleBase" id="RU003331"/>
    </source>
</evidence>
<dbReference type="Pfam" id="PF00406">
    <property type="entry name" value="ADK"/>
    <property type="match status" value="1"/>
</dbReference>
<dbReference type="GO" id="GO:0005737">
    <property type="term" value="C:cytoplasm"/>
    <property type="evidence" value="ECO:0007669"/>
    <property type="project" value="UniProtKB-SubCell"/>
</dbReference>
<comment type="subcellular location">
    <subcellularLocation>
        <location evidence="6">Cytoplasm</location>
    </subcellularLocation>
</comment>
<dbReference type="STRING" id="1798406.A3A04_01230"/>
<dbReference type="EC" id="2.7.4.3" evidence="6"/>